<evidence type="ECO:0000256" key="2">
    <source>
        <dbReference type="ARBA" id="ARBA00023315"/>
    </source>
</evidence>
<dbReference type="EMBL" id="MKGH01000011">
    <property type="protein sequence ID" value="PKX79049.1"/>
    <property type="molecule type" value="Genomic_DNA"/>
</dbReference>
<dbReference type="EMBL" id="CP122959">
    <property type="protein sequence ID" value="WGI18865.1"/>
    <property type="molecule type" value="Genomic_DNA"/>
</dbReference>
<dbReference type="Proteomes" id="UP000234349">
    <property type="component" value="Unassembled WGS sequence"/>
</dbReference>
<dbReference type="Proteomes" id="UP000239650">
    <property type="component" value="Unassembled WGS sequence"/>
</dbReference>
<accession>A0A094Y286</accession>
<sequence>MFIETANLTDIGALTTLYQALTTEMHAFQPTNYQEKSSPDFFTWKMMVEDKRQTVYITRNQDQITGFCHVTTAQTSPSNLFISHQFAYVTALYVHPDYRRQGIATALLAKARTWQKEKQLAFLELTVLGNNQSALQLYQKLGFVTQNQTLRQV</sequence>
<dbReference type="SUPFAM" id="SSF55729">
    <property type="entry name" value="Acyl-CoA N-acyltransferases (Nat)"/>
    <property type="match status" value="1"/>
</dbReference>
<dbReference type="GeneID" id="57132479"/>
<evidence type="ECO:0000313" key="7">
    <source>
        <dbReference type="Proteomes" id="UP000234349"/>
    </source>
</evidence>
<dbReference type="GO" id="GO:0016747">
    <property type="term" value="F:acyltransferase activity, transferring groups other than amino-acyl groups"/>
    <property type="evidence" value="ECO:0007669"/>
    <property type="project" value="InterPro"/>
</dbReference>
<keyword evidence="1" id="KW-0808">Transferase</keyword>
<dbReference type="Proteomes" id="UP001179858">
    <property type="component" value="Chromosome"/>
</dbReference>
<evidence type="ECO:0000256" key="1">
    <source>
        <dbReference type="ARBA" id="ARBA00022679"/>
    </source>
</evidence>
<dbReference type="CDD" id="cd04301">
    <property type="entry name" value="NAT_SF"/>
    <property type="match status" value="1"/>
</dbReference>
<dbReference type="PROSITE" id="PS51186">
    <property type="entry name" value="GNAT"/>
    <property type="match status" value="1"/>
</dbReference>
<keyword evidence="2" id="KW-0012">Acyltransferase</keyword>
<protein>
    <submittedName>
        <fullName evidence="5 6">Acetyltransferase</fullName>
    </submittedName>
    <submittedName>
        <fullName evidence="4">N-acetyltransferase</fullName>
    </submittedName>
</protein>
<organism evidence="5 8">
    <name type="scientific">Latilactobacillus sakei</name>
    <name type="common">Lactobacillus sakei</name>
    <dbReference type="NCBI Taxonomy" id="1599"/>
    <lineage>
        <taxon>Bacteria</taxon>
        <taxon>Bacillati</taxon>
        <taxon>Bacillota</taxon>
        <taxon>Bacilli</taxon>
        <taxon>Lactobacillales</taxon>
        <taxon>Lactobacillaceae</taxon>
        <taxon>Latilactobacillus</taxon>
    </lineage>
</organism>
<reference evidence="5 8" key="2">
    <citation type="submission" date="2018-02" db="EMBL/GenBank/DDBJ databases">
        <authorList>
            <person name="Rodrigo-Torres L."/>
            <person name="Arahal R. D."/>
            <person name="Lucena T."/>
        </authorList>
    </citation>
    <scope>NUCLEOTIDE SEQUENCE [LARGE SCALE GENOMIC DNA]</scope>
    <source>
        <strain evidence="5 8">CECT 9267</strain>
    </source>
</reference>
<dbReference type="AlphaFoldDB" id="A0A094Y286"/>
<dbReference type="InterPro" id="IPR050832">
    <property type="entry name" value="Bact_Acetyltransf"/>
</dbReference>
<evidence type="ECO:0000313" key="4">
    <source>
        <dbReference type="EMBL" id="PKX79049.1"/>
    </source>
</evidence>
<dbReference type="PANTHER" id="PTHR43877">
    <property type="entry name" value="AMINOALKYLPHOSPHONATE N-ACETYLTRANSFERASE-RELATED-RELATED"/>
    <property type="match status" value="1"/>
</dbReference>
<name>A0A094Y286_LATSK</name>
<dbReference type="RefSeq" id="WP_016265584.1">
    <property type="nucleotide sequence ID" value="NZ_BJLN01000008.1"/>
</dbReference>
<evidence type="ECO:0000313" key="8">
    <source>
        <dbReference type="Proteomes" id="UP000239650"/>
    </source>
</evidence>
<dbReference type="InterPro" id="IPR000182">
    <property type="entry name" value="GNAT_dom"/>
</dbReference>
<feature type="domain" description="N-acetyltransferase" evidence="3">
    <location>
        <begin position="15"/>
        <end position="153"/>
    </location>
</feature>
<dbReference type="InterPro" id="IPR016181">
    <property type="entry name" value="Acyl_CoA_acyltransferase"/>
</dbReference>
<evidence type="ECO:0000313" key="6">
    <source>
        <dbReference type="EMBL" id="WGI18865.1"/>
    </source>
</evidence>
<reference evidence="4 7" key="1">
    <citation type="submission" date="2016-09" db="EMBL/GenBank/DDBJ databases">
        <authorList>
            <person name="Inglin R.C."/>
        </authorList>
    </citation>
    <scope>NUCLEOTIDE SEQUENCE [LARGE SCALE GENOMIC DNA]</scope>
    <source>
        <strain evidence="4 7">RI-517</strain>
    </source>
</reference>
<evidence type="ECO:0000313" key="5">
    <source>
        <dbReference type="EMBL" id="SPE20382.1"/>
    </source>
</evidence>
<proteinExistence type="predicted"/>
<dbReference type="Pfam" id="PF00583">
    <property type="entry name" value="Acetyltransf_1"/>
    <property type="match status" value="1"/>
</dbReference>
<dbReference type="PANTHER" id="PTHR43877:SF2">
    <property type="entry name" value="AMINOALKYLPHOSPHONATE N-ACETYLTRANSFERASE-RELATED"/>
    <property type="match status" value="1"/>
</dbReference>
<gene>
    <name evidence="4" type="ORF">CUR37_03125</name>
    <name evidence="5" type="ORF">LAS9267_00765</name>
    <name evidence="6" type="ORF">QBD03_08940</name>
</gene>
<dbReference type="EMBL" id="OKRC01000003">
    <property type="protein sequence ID" value="SPE20382.1"/>
    <property type="molecule type" value="Genomic_DNA"/>
</dbReference>
<dbReference type="Gene3D" id="3.40.630.30">
    <property type="match status" value="1"/>
</dbReference>
<reference evidence="6" key="3">
    <citation type="submission" date="2023-04" db="EMBL/GenBank/DDBJ databases">
        <title>Novel strain of Lactilactobacillus sakei and use thereof.</title>
        <authorList>
            <person name="Kim S.Y."/>
        </authorList>
    </citation>
    <scope>NUCLEOTIDE SEQUENCE</scope>
    <source>
        <strain evidence="6">HUP1</strain>
    </source>
</reference>
<evidence type="ECO:0000259" key="3">
    <source>
        <dbReference type="PROSITE" id="PS51186"/>
    </source>
</evidence>